<dbReference type="InterPro" id="IPR036026">
    <property type="entry name" value="Seven-hairpin_glycosidases"/>
</dbReference>
<feature type="compositionally biased region" description="Polar residues" evidence="7">
    <location>
        <begin position="1"/>
        <end position="26"/>
    </location>
</feature>
<dbReference type="GO" id="GO:0005783">
    <property type="term" value="C:endoplasmic reticulum"/>
    <property type="evidence" value="ECO:0007669"/>
    <property type="project" value="TreeGrafter"/>
</dbReference>
<protein>
    <recommendedName>
        <fullName evidence="6">alpha-1,2-Mannosidase</fullName>
        <ecNumber evidence="6">3.2.1.-</ecNumber>
    </recommendedName>
</protein>
<comment type="pathway">
    <text evidence="2">Protein modification; protein glycosylation.</text>
</comment>
<dbReference type="GO" id="GO:0005975">
    <property type="term" value="P:carbohydrate metabolic process"/>
    <property type="evidence" value="ECO:0007669"/>
    <property type="project" value="InterPro"/>
</dbReference>
<comment type="cofactor">
    <cofactor evidence="1">
        <name>Ca(2+)</name>
        <dbReference type="ChEBI" id="CHEBI:29108"/>
    </cofactor>
</comment>
<comment type="similarity">
    <text evidence="3 6">Belongs to the glycosyl hydrolase 47 family.</text>
</comment>
<evidence type="ECO:0000256" key="2">
    <source>
        <dbReference type="ARBA" id="ARBA00004922"/>
    </source>
</evidence>
<dbReference type="GO" id="GO:0005509">
    <property type="term" value="F:calcium ion binding"/>
    <property type="evidence" value="ECO:0007669"/>
    <property type="project" value="InterPro"/>
</dbReference>
<dbReference type="InterPro" id="IPR001382">
    <property type="entry name" value="Glyco_hydro_47"/>
</dbReference>
<evidence type="ECO:0000256" key="4">
    <source>
        <dbReference type="ARBA" id="ARBA00022801"/>
    </source>
</evidence>
<sequence length="230" mass="25746">MIPIKTRTTQTIAKATDETTPTTNDHNSADENQMRQPNHDGQDITDSNAKKDDGIDNQNLMIFKYRQSDHKDVTTAEKNHPQFEESEAKQTDKKTDENKKIQVGIKFKKTRSYKNSMRQSDDAGKATASSNYPQVEASVTKQKKKRKKQDKTCEDRSDLDGHEYVLAIDLNSDISVFETNIRFVGGLLTAYALAGHYAFAVKADEIAQLYLPAFNTPTGIPSALINAKTV</sequence>
<proteinExistence type="inferred from homology"/>
<evidence type="ECO:0000256" key="3">
    <source>
        <dbReference type="ARBA" id="ARBA00007658"/>
    </source>
</evidence>
<evidence type="ECO:0000256" key="7">
    <source>
        <dbReference type="SAM" id="MobiDB-lite"/>
    </source>
</evidence>
<keyword evidence="4 6" id="KW-0378">Hydrolase</keyword>
<reference evidence="8" key="1">
    <citation type="submission" date="2023-07" db="EMBL/GenBank/DDBJ databases">
        <title>Chromosome-level genome assembly of Artemia franciscana.</title>
        <authorList>
            <person name="Jo E."/>
        </authorList>
    </citation>
    <scope>NUCLEOTIDE SEQUENCE</scope>
    <source>
        <tissue evidence="8">Whole body</tissue>
    </source>
</reference>
<name>A0AA88IHG3_ARTSF</name>
<organism evidence="8 9">
    <name type="scientific">Artemia franciscana</name>
    <name type="common">Brine shrimp</name>
    <name type="synonym">Artemia sanfranciscana</name>
    <dbReference type="NCBI Taxonomy" id="6661"/>
    <lineage>
        <taxon>Eukaryota</taxon>
        <taxon>Metazoa</taxon>
        <taxon>Ecdysozoa</taxon>
        <taxon>Arthropoda</taxon>
        <taxon>Crustacea</taxon>
        <taxon>Branchiopoda</taxon>
        <taxon>Anostraca</taxon>
        <taxon>Artemiidae</taxon>
        <taxon>Artemia</taxon>
    </lineage>
</organism>
<feature type="compositionally biased region" description="Polar residues" evidence="7">
    <location>
        <begin position="127"/>
        <end position="140"/>
    </location>
</feature>
<dbReference type="PANTHER" id="PTHR11742">
    <property type="entry name" value="MANNOSYL-OLIGOSACCHARIDE ALPHA-1,2-MANNOSIDASE-RELATED"/>
    <property type="match status" value="1"/>
</dbReference>
<evidence type="ECO:0000256" key="5">
    <source>
        <dbReference type="ARBA" id="ARBA00023157"/>
    </source>
</evidence>
<dbReference type="PANTHER" id="PTHR11742:SF6">
    <property type="entry name" value="MANNOSYL-OLIGOSACCHARIDE ALPHA-1,2-MANNOSIDASE IA-RELATED"/>
    <property type="match status" value="1"/>
</dbReference>
<feature type="region of interest" description="Disordered" evidence="7">
    <location>
        <begin position="1"/>
        <end position="156"/>
    </location>
</feature>
<dbReference type="Pfam" id="PF01532">
    <property type="entry name" value="Glyco_hydro_47"/>
    <property type="match status" value="1"/>
</dbReference>
<keyword evidence="5" id="KW-1015">Disulfide bond</keyword>
<dbReference type="GO" id="GO:0004571">
    <property type="term" value="F:mannosyl-oligosaccharide 1,2-alpha-mannosidase activity"/>
    <property type="evidence" value="ECO:0007669"/>
    <property type="project" value="InterPro"/>
</dbReference>
<dbReference type="PRINTS" id="PR00747">
    <property type="entry name" value="GLYHDRLASE47"/>
</dbReference>
<dbReference type="InterPro" id="IPR012341">
    <property type="entry name" value="6hp_glycosidase-like_sf"/>
</dbReference>
<dbReference type="Proteomes" id="UP001187531">
    <property type="component" value="Unassembled WGS sequence"/>
</dbReference>
<keyword evidence="9" id="KW-1185">Reference proteome</keyword>
<accession>A0AA88IHG3</accession>
<dbReference type="InterPro" id="IPR050749">
    <property type="entry name" value="Glycosyl_Hydrolase_47"/>
</dbReference>
<dbReference type="AlphaFoldDB" id="A0AA88IHG3"/>
<evidence type="ECO:0000256" key="1">
    <source>
        <dbReference type="ARBA" id="ARBA00001913"/>
    </source>
</evidence>
<keyword evidence="6" id="KW-0326">Glycosidase</keyword>
<dbReference type="GO" id="GO:0000139">
    <property type="term" value="C:Golgi membrane"/>
    <property type="evidence" value="ECO:0007669"/>
    <property type="project" value="TreeGrafter"/>
</dbReference>
<comment type="caution">
    <text evidence="8">The sequence shown here is derived from an EMBL/GenBank/DDBJ whole genome shotgun (WGS) entry which is preliminary data.</text>
</comment>
<feature type="non-terminal residue" evidence="8">
    <location>
        <position position="1"/>
    </location>
</feature>
<evidence type="ECO:0000256" key="6">
    <source>
        <dbReference type="RuleBase" id="RU361193"/>
    </source>
</evidence>
<dbReference type="EMBL" id="JAVRJZ010000001">
    <property type="protein sequence ID" value="KAK2726951.1"/>
    <property type="molecule type" value="Genomic_DNA"/>
</dbReference>
<dbReference type="Gene3D" id="1.50.10.10">
    <property type="match status" value="1"/>
</dbReference>
<feature type="compositionally biased region" description="Basic and acidic residues" evidence="7">
    <location>
        <begin position="66"/>
        <end position="100"/>
    </location>
</feature>
<dbReference type="EC" id="3.2.1.-" evidence="6"/>
<dbReference type="SUPFAM" id="SSF48225">
    <property type="entry name" value="Seven-hairpin glycosidases"/>
    <property type="match status" value="1"/>
</dbReference>
<gene>
    <name evidence="8" type="ORF">QYM36_007703</name>
</gene>
<evidence type="ECO:0000313" key="8">
    <source>
        <dbReference type="EMBL" id="KAK2726951.1"/>
    </source>
</evidence>
<evidence type="ECO:0000313" key="9">
    <source>
        <dbReference type="Proteomes" id="UP001187531"/>
    </source>
</evidence>
<feature type="compositionally biased region" description="Basic and acidic residues" evidence="7">
    <location>
        <begin position="27"/>
        <end position="54"/>
    </location>
</feature>